<feature type="compositionally biased region" description="Acidic residues" evidence="1">
    <location>
        <begin position="336"/>
        <end position="346"/>
    </location>
</feature>
<name>A0A0C3AKB0_SERVB</name>
<feature type="compositionally biased region" description="Polar residues" evidence="1">
    <location>
        <begin position="351"/>
        <end position="361"/>
    </location>
</feature>
<evidence type="ECO:0000256" key="1">
    <source>
        <dbReference type="SAM" id="MobiDB-lite"/>
    </source>
</evidence>
<dbReference type="Gene3D" id="2.60.200.20">
    <property type="match status" value="1"/>
</dbReference>
<dbReference type="PROSITE" id="PS50006">
    <property type="entry name" value="FHA_DOMAIN"/>
    <property type="match status" value="1"/>
</dbReference>
<dbReference type="HOGENOM" id="CLU_487588_0_0_1"/>
<dbReference type="Proteomes" id="UP000054097">
    <property type="component" value="Unassembled WGS sequence"/>
</dbReference>
<dbReference type="EMBL" id="KN824318">
    <property type="protein sequence ID" value="KIM25005.1"/>
    <property type="molecule type" value="Genomic_DNA"/>
</dbReference>
<dbReference type="SMART" id="SM00240">
    <property type="entry name" value="FHA"/>
    <property type="match status" value="1"/>
</dbReference>
<feature type="compositionally biased region" description="Acidic residues" evidence="1">
    <location>
        <begin position="264"/>
        <end position="278"/>
    </location>
</feature>
<evidence type="ECO:0000313" key="4">
    <source>
        <dbReference type="Proteomes" id="UP000054097"/>
    </source>
</evidence>
<dbReference type="AlphaFoldDB" id="A0A0C3AKB0"/>
<evidence type="ECO:0000259" key="2">
    <source>
        <dbReference type="PROSITE" id="PS50006"/>
    </source>
</evidence>
<feature type="region of interest" description="Disordered" evidence="1">
    <location>
        <begin position="264"/>
        <end position="283"/>
    </location>
</feature>
<proteinExistence type="predicted"/>
<evidence type="ECO:0000313" key="3">
    <source>
        <dbReference type="EMBL" id="KIM25005.1"/>
    </source>
</evidence>
<reference evidence="4" key="2">
    <citation type="submission" date="2015-01" db="EMBL/GenBank/DDBJ databases">
        <title>Evolutionary Origins and Diversification of the Mycorrhizal Mutualists.</title>
        <authorList>
            <consortium name="DOE Joint Genome Institute"/>
            <consortium name="Mycorrhizal Genomics Consortium"/>
            <person name="Kohler A."/>
            <person name="Kuo A."/>
            <person name="Nagy L.G."/>
            <person name="Floudas D."/>
            <person name="Copeland A."/>
            <person name="Barry K.W."/>
            <person name="Cichocki N."/>
            <person name="Veneault-Fourrey C."/>
            <person name="LaButti K."/>
            <person name="Lindquist E.A."/>
            <person name="Lipzen A."/>
            <person name="Lundell T."/>
            <person name="Morin E."/>
            <person name="Murat C."/>
            <person name="Riley R."/>
            <person name="Ohm R."/>
            <person name="Sun H."/>
            <person name="Tunlid A."/>
            <person name="Henrissat B."/>
            <person name="Grigoriev I.V."/>
            <person name="Hibbett D.S."/>
            <person name="Martin F."/>
        </authorList>
    </citation>
    <scope>NUCLEOTIDE SEQUENCE [LARGE SCALE GENOMIC DNA]</scope>
    <source>
        <strain evidence="4">MAFF 305830</strain>
    </source>
</reference>
<feature type="domain" description="FHA" evidence="2">
    <location>
        <begin position="34"/>
        <end position="84"/>
    </location>
</feature>
<accession>A0A0C3AKB0</accession>
<keyword evidence="4" id="KW-1185">Reference proteome</keyword>
<organism evidence="3 4">
    <name type="scientific">Serendipita vermifera MAFF 305830</name>
    <dbReference type="NCBI Taxonomy" id="933852"/>
    <lineage>
        <taxon>Eukaryota</taxon>
        <taxon>Fungi</taxon>
        <taxon>Dikarya</taxon>
        <taxon>Basidiomycota</taxon>
        <taxon>Agaricomycotina</taxon>
        <taxon>Agaricomycetes</taxon>
        <taxon>Sebacinales</taxon>
        <taxon>Serendipitaceae</taxon>
        <taxon>Serendipita</taxon>
    </lineage>
</organism>
<dbReference type="Pfam" id="PF00498">
    <property type="entry name" value="FHA"/>
    <property type="match status" value="1"/>
</dbReference>
<protein>
    <recommendedName>
        <fullName evidence="2">FHA domain-containing protein</fullName>
    </recommendedName>
</protein>
<dbReference type="STRING" id="933852.A0A0C3AKB0"/>
<feature type="compositionally biased region" description="Basic residues" evidence="1">
    <location>
        <begin position="495"/>
        <end position="508"/>
    </location>
</feature>
<dbReference type="OrthoDB" id="6288785at2759"/>
<dbReference type="InterPro" id="IPR008984">
    <property type="entry name" value="SMAD_FHA_dom_sf"/>
</dbReference>
<gene>
    <name evidence="3" type="ORF">M408DRAFT_26593</name>
</gene>
<dbReference type="SUPFAM" id="SSF49879">
    <property type="entry name" value="SMAD/FHA domain"/>
    <property type="match status" value="1"/>
</dbReference>
<dbReference type="InterPro" id="IPR000253">
    <property type="entry name" value="FHA_dom"/>
</dbReference>
<feature type="compositionally biased region" description="Low complexity" evidence="1">
    <location>
        <begin position="373"/>
        <end position="387"/>
    </location>
</feature>
<feature type="region of interest" description="Disordered" evidence="1">
    <location>
        <begin position="316"/>
        <end position="559"/>
    </location>
</feature>
<sequence length="559" mass="60424">MDDLPIGRYGTIHYMSNNGSEVPLASYPVDEPIINLGRSDHNSCHIRLFDRWCSDIHCKLIFDEGKALLVVLGDNGAIIDGSEFFPSSNEASPTTVPLTNGSEWLIYKRRFIFQYPPKDQRAKLLATPKKSRKSLRMSMINAAQLWTPSASGSGPKSQAESWRRLQSPVQPFPDGDGAAITVVEGDPVHLSHNQEEVIVVESVDSPEVPEPEVAPPASTRKTASTPSKRGPANLHKQVLLMNSHRKHTKSLDELEEREVEESILVEDNSDDDLEEDADANPFIEREVPIKAEEPEINLDEKSLTPRTFRASLGAIGSVLPFGRPSGVIHSPAPPGEGEEHEADQEMESPATEENTSVSVASRSRRGLRAESVTSDAPPAKATTSTSTHRGARTKAQAVAVALDSVEDEHSGSSASGVPEPVPVAKKGKRGQAAKVINEVAHEDDDEEADVSAAPAKPARRAARGKAAAAPSVEPAEMESEQASEDASVEVPKGKATAKKTSTRTKKTAAKKEDTSVEPEPAVPEKKPAARSTRKAVVKEEPEEDAIVETKPRRTARTKR</sequence>
<feature type="region of interest" description="Disordered" evidence="1">
    <location>
        <begin position="204"/>
        <end position="233"/>
    </location>
</feature>
<feature type="compositionally biased region" description="Acidic residues" evidence="1">
    <location>
        <begin position="475"/>
        <end position="487"/>
    </location>
</feature>
<reference evidence="3 4" key="1">
    <citation type="submission" date="2014-04" db="EMBL/GenBank/DDBJ databases">
        <authorList>
            <consortium name="DOE Joint Genome Institute"/>
            <person name="Kuo A."/>
            <person name="Zuccaro A."/>
            <person name="Kohler A."/>
            <person name="Nagy L.G."/>
            <person name="Floudas D."/>
            <person name="Copeland A."/>
            <person name="Barry K.W."/>
            <person name="Cichocki N."/>
            <person name="Veneault-Fourrey C."/>
            <person name="LaButti K."/>
            <person name="Lindquist E.A."/>
            <person name="Lipzen A."/>
            <person name="Lundell T."/>
            <person name="Morin E."/>
            <person name="Murat C."/>
            <person name="Sun H."/>
            <person name="Tunlid A."/>
            <person name="Henrissat B."/>
            <person name="Grigoriev I.V."/>
            <person name="Hibbett D.S."/>
            <person name="Martin F."/>
            <person name="Nordberg H.P."/>
            <person name="Cantor M.N."/>
            <person name="Hua S.X."/>
        </authorList>
    </citation>
    <scope>NUCLEOTIDE SEQUENCE [LARGE SCALE GENOMIC DNA]</scope>
    <source>
        <strain evidence="3 4">MAFF 305830</strain>
    </source>
</reference>